<comment type="caution">
    <text evidence="4">The sequence shown here is derived from an EMBL/GenBank/DDBJ whole genome shotgun (WGS) entry which is preliminary data.</text>
</comment>
<organism evidence="4 5">
    <name type="scientific">Fusarium falciforme</name>
    <dbReference type="NCBI Taxonomy" id="195108"/>
    <lineage>
        <taxon>Eukaryota</taxon>
        <taxon>Fungi</taxon>
        <taxon>Dikarya</taxon>
        <taxon>Ascomycota</taxon>
        <taxon>Pezizomycotina</taxon>
        <taxon>Sordariomycetes</taxon>
        <taxon>Hypocreomycetidae</taxon>
        <taxon>Hypocreales</taxon>
        <taxon>Nectriaceae</taxon>
        <taxon>Fusarium</taxon>
        <taxon>Fusarium solani species complex</taxon>
    </lineage>
</organism>
<evidence type="ECO:0000313" key="4">
    <source>
        <dbReference type="EMBL" id="KAJ4182860.1"/>
    </source>
</evidence>
<name>A0A9W8UY55_9HYPO</name>
<dbReference type="InterPro" id="IPR008030">
    <property type="entry name" value="NmrA-like"/>
</dbReference>
<dbReference type="Pfam" id="PF05368">
    <property type="entry name" value="NmrA"/>
    <property type="match status" value="1"/>
</dbReference>
<sequence>MSLQPRKVAIVGGTGTVGSRTLSSLLDKNIHTITAISRSDSSATFPENVTVLKGDYSNEDFLVSALKGQDVLILQLSPTAMGVQESFIRAAAKAGVPYILPTEFGTDIEALDLTREQPIISGKKGLRDLVEQLGVSSWIAVVNNLWFDWSLKMGCWGINVKERKADIWNGGNIKANTSTLKRVGAAVAELLSRPEEELSAYKNRPFYVSSFFISQREILESVQRVTGTTDADWEIKERDIDEFGRECDERLKKGDMMAALEKLSSLLLREGLGGNYNRKVVDMERLGLQQEDLDEVVKGAVESAGPALM</sequence>
<dbReference type="InterPro" id="IPR045312">
    <property type="entry name" value="PCBER-like"/>
</dbReference>
<dbReference type="Proteomes" id="UP001152087">
    <property type="component" value="Unassembled WGS sequence"/>
</dbReference>
<dbReference type="GO" id="GO:0016491">
    <property type="term" value="F:oxidoreductase activity"/>
    <property type="evidence" value="ECO:0007669"/>
    <property type="project" value="UniProtKB-KW"/>
</dbReference>
<evidence type="ECO:0000313" key="5">
    <source>
        <dbReference type="Proteomes" id="UP001152087"/>
    </source>
</evidence>
<evidence type="ECO:0000256" key="1">
    <source>
        <dbReference type="ARBA" id="ARBA00022857"/>
    </source>
</evidence>
<protein>
    <recommendedName>
        <fullName evidence="3">NmrA-like domain-containing protein</fullName>
    </recommendedName>
</protein>
<reference evidence="4" key="1">
    <citation type="submission" date="2022-09" db="EMBL/GenBank/DDBJ databases">
        <title>Fusarium specimens isolated from Avocado Roots.</title>
        <authorList>
            <person name="Stajich J."/>
            <person name="Roper C."/>
            <person name="Heimlech-Rivalta G."/>
        </authorList>
    </citation>
    <scope>NUCLEOTIDE SEQUENCE</scope>
    <source>
        <strain evidence="4">A02</strain>
    </source>
</reference>
<keyword evidence="5" id="KW-1185">Reference proteome</keyword>
<proteinExistence type="predicted"/>
<feature type="domain" description="NmrA-like" evidence="3">
    <location>
        <begin position="6"/>
        <end position="140"/>
    </location>
</feature>
<evidence type="ECO:0000256" key="2">
    <source>
        <dbReference type="ARBA" id="ARBA00023002"/>
    </source>
</evidence>
<keyword evidence="2" id="KW-0560">Oxidoreductase</keyword>
<dbReference type="CDD" id="cd05259">
    <property type="entry name" value="PCBER_SDR_a"/>
    <property type="match status" value="1"/>
</dbReference>
<dbReference type="PANTHER" id="PTHR47706:SF7">
    <property type="entry name" value="CIPA-LIKE, PUTATIVE (AFU_ORTHOLOGUE AFUA_1G01630)-RELATED"/>
    <property type="match status" value="1"/>
</dbReference>
<dbReference type="EMBL" id="JAOQAV010000032">
    <property type="protein sequence ID" value="KAJ4182860.1"/>
    <property type="molecule type" value="Genomic_DNA"/>
</dbReference>
<keyword evidence="1" id="KW-0521">NADP</keyword>
<dbReference type="AlphaFoldDB" id="A0A9W8UY55"/>
<accession>A0A9W8UY55</accession>
<dbReference type="InterPro" id="IPR036291">
    <property type="entry name" value="NAD(P)-bd_dom_sf"/>
</dbReference>
<evidence type="ECO:0000259" key="3">
    <source>
        <dbReference type="Pfam" id="PF05368"/>
    </source>
</evidence>
<gene>
    <name evidence="4" type="ORF">NW755_010059</name>
</gene>
<dbReference type="Gene3D" id="3.90.25.10">
    <property type="entry name" value="UDP-galactose 4-epimerase, domain 1"/>
    <property type="match status" value="1"/>
</dbReference>
<dbReference type="InterPro" id="IPR051609">
    <property type="entry name" value="NmrA/Isoflavone_reductase-like"/>
</dbReference>
<dbReference type="Gene3D" id="3.40.50.720">
    <property type="entry name" value="NAD(P)-binding Rossmann-like Domain"/>
    <property type="match status" value="1"/>
</dbReference>
<dbReference type="PANTHER" id="PTHR47706">
    <property type="entry name" value="NMRA-LIKE FAMILY PROTEIN"/>
    <property type="match status" value="1"/>
</dbReference>
<dbReference type="SUPFAM" id="SSF51735">
    <property type="entry name" value="NAD(P)-binding Rossmann-fold domains"/>
    <property type="match status" value="1"/>
</dbReference>